<reference evidence="2" key="2">
    <citation type="submission" date="2021-03" db="EMBL/GenBank/DDBJ databases">
        <authorList>
            <person name="Cao W."/>
        </authorList>
    </citation>
    <scope>NUCLEOTIDE SEQUENCE</scope>
    <source>
        <strain evidence="2">110414</strain>
    </source>
</reference>
<dbReference type="InterPro" id="IPR003347">
    <property type="entry name" value="JmjC_dom"/>
</dbReference>
<accession>A0A940XAM4</accession>
<dbReference type="EMBL" id="JAGKTC010000004">
    <property type="protein sequence ID" value="MBP3985879.1"/>
    <property type="molecule type" value="Genomic_DNA"/>
</dbReference>
<dbReference type="Pfam" id="PF13621">
    <property type="entry name" value="Cupin_8"/>
    <property type="match status" value="1"/>
</dbReference>
<dbReference type="PANTHER" id="PTHR12461">
    <property type="entry name" value="HYPOXIA-INDUCIBLE FACTOR 1 ALPHA INHIBITOR-RELATED"/>
    <property type="match status" value="1"/>
</dbReference>
<dbReference type="PROSITE" id="PS51184">
    <property type="entry name" value="JMJC"/>
    <property type="match status" value="1"/>
</dbReference>
<dbReference type="RefSeq" id="WP_210537759.1">
    <property type="nucleotide sequence ID" value="NZ_JAGKTC010000004.1"/>
</dbReference>
<name>A0A940XAM4_9GAMM</name>
<comment type="caution">
    <text evidence="2">The sequence shown here is derived from an EMBL/GenBank/DDBJ whole genome shotgun (WGS) entry which is preliminary data.</text>
</comment>
<protein>
    <submittedName>
        <fullName evidence="2">Cupin-like domain-containing protein</fullName>
    </submittedName>
</protein>
<dbReference type="PANTHER" id="PTHR12461:SF105">
    <property type="entry name" value="HYPOXIA-INDUCIBLE FACTOR 1-ALPHA INHIBITOR"/>
    <property type="match status" value="1"/>
</dbReference>
<organism evidence="2 3">
    <name type="scientific">Pseudoxanthomonas helianthi</name>
    <dbReference type="NCBI Taxonomy" id="1453541"/>
    <lineage>
        <taxon>Bacteria</taxon>
        <taxon>Pseudomonadati</taxon>
        <taxon>Pseudomonadota</taxon>
        <taxon>Gammaproteobacteria</taxon>
        <taxon>Lysobacterales</taxon>
        <taxon>Lysobacteraceae</taxon>
        <taxon>Pseudoxanthomonas</taxon>
    </lineage>
</organism>
<dbReference type="SUPFAM" id="SSF51197">
    <property type="entry name" value="Clavaminate synthase-like"/>
    <property type="match status" value="1"/>
</dbReference>
<dbReference type="Gene3D" id="2.60.120.650">
    <property type="entry name" value="Cupin"/>
    <property type="match status" value="1"/>
</dbReference>
<evidence type="ECO:0000313" key="3">
    <source>
        <dbReference type="Proteomes" id="UP000673447"/>
    </source>
</evidence>
<sequence>MSWNAGPGDAAPRERLIVLDEDEFHPWRIQPVSHGLVGHPLLQPASLVALGSRLEARGRVRTHSNQASAGTPFNAAPGLHPNRKSAAETLSGIADAQAWMSLLNVQTDPEYRELVGQVLDGIQPLIDRHDPGMCRRAGWIFVTSPNTVTPFHFDEEHNFLLQVQGRKRVYVWDPDDQVVASEQARDRFHHRHERDLLQWHEEFRARAKVFDLEPGQGAYMPSTSPHMVENGNEPSITISLTYYTDATRRDAMLHRAHALVRRAGMTPPRVGRYPAFDALTYAGIATVSACRRAVAALADKHGPGPFARYSLVGNEG</sequence>
<dbReference type="AlphaFoldDB" id="A0A940XAM4"/>
<dbReference type="Proteomes" id="UP000673447">
    <property type="component" value="Unassembled WGS sequence"/>
</dbReference>
<proteinExistence type="predicted"/>
<feature type="domain" description="JmjC" evidence="1">
    <location>
        <begin position="97"/>
        <end position="259"/>
    </location>
</feature>
<reference evidence="2" key="1">
    <citation type="journal article" date="2016" name="Int. J. Syst. Evol. Microbiol.">
        <title>Pseudoxanthomonas helianthi sp. nov., isolated from roots of Jerusalem artichoke (Helianthus tuberosus).</title>
        <authorList>
            <person name="Kittiwongwattana C."/>
            <person name="Thawai C."/>
        </authorList>
    </citation>
    <scope>NUCLEOTIDE SEQUENCE</scope>
    <source>
        <strain evidence="2">110414</strain>
    </source>
</reference>
<evidence type="ECO:0000313" key="2">
    <source>
        <dbReference type="EMBL" id="MBP3985879.1"/>
    </source>
</evidence>
<evidence type="ECO:0000259" key="1">
    <source>
        <dbReference type="PROSITE" id="PS51184"/>
    </source>
</evidence>
<keyword evidence="3" id="KW-1185">Reference proteome</keyword>
<gene>
    <name evidence="2" type="ORF">J5837_15840</name>
</gene>
<dbReference type="InterPro" id="IPR041667">
    <property type="entry name" value="Cupin_8"/>
</dbReference>